<reference evidence="10 11" key="1">
    <citation type="submission" date="2020-02" db="EMBL/GenBank/DDBJ databases">
        <title>Whole-genome analyses of novel actinobacteria.</title>
        <authorList>
            <person name="Sahin N."/>
            <person name="Tokatli A."/>
        </authorList>
    </citation>
    <scope>NUCLEOTIDE SEQUENCE [LARGE SCALE GENOMIC DNA]</scope>
    <source>
        <strain evidence="10 11">YC504</strain>
    </source>
</reference>
<dbReference type="EMBL" id="JAAKZW010000001">
    <property type="protein sequence ID" value="NGO74150.1"/>
    <property type="molecule type" value="Genomic_DNA"/>
</dbReference>
<dbReference type="Proteomes" id="UP000481109">
    <property type="component" value="Unassembled WGS sequence"/>
</dbReference>
<dbReference type="Pfam" id="PF13622">
    <property type="entry name" value="4HBT_3"/>
    <property type="match status" value="1"/>
</dbReference>
<sequence>MHPRTLVDSSDALTPVSPAGKKNLIDFLSLERVERDLFRGWCHDGARLRAFGGQVAAQALTAAGHTVDEAFAVHSLHGYFLRAGDTRRPIVYQVERLRDGRGYVSRRVTAVQLGEPIFTLSASFKVPEETAPGEARHVTMPPAVPPEELPDAFAPVLGSGDLPEDHDVREFHRALSVRFVPPPRPAPEGGTEQWLWVKAAHPLPDDPMLHACGLAYASDLLLAPSAALHREPPWIQRKRPDTVFLTSLDHAIWFHRPFRADEWLLVVQRSPTAGDGRGLAHGDFWTRDGRLVASVVQETVLRTVRPRSV</sequence>
<proteinExistence type="inferred from homology"/>
<comment type="caution">
    <text evidence="10">The sequence shown here is derived from an EMBL/GenBank/DDBJ whole genome shotgun (WGS) entry which is preliminary data.</text>
</comment>
<dbReference type="PANTHER" id="PTHR11066">
    <property type="entry name" value="ACYL-COA THIOESTERASE"/>
    <property type="match status" value="1"/>
</dbReference>
<keyword evidence="4" id="KW-0443">Lipid metabolism</keyword>
<feature type="domain" description="Acyl-CoA thioesterase-like N-terminal HotDog" evidence="8">
    <location>
        <begin position="47"/>
        <end position="124"/>
    </location>
</feature>
<dbReference type="GO" id="GO:0006637">
    <property type="term" value="P:acyl-CoA metabolic process"/>
    <property type="evidence" value="ECO:0007669"/>
    <property type="project" value="InterPro"/>
</dbReference>
<accession>A0A6G4XBB9</accession>
<dbReference type="CDD" id="cd03444">
    <property type="entry name" value="Thioesterase_II_repeat1"/>
    <property type="match status" value="1"/>
</dbReference>
<gene>
    <name evidence="10" type="ORF">G6045_00375</name>
</gene>
<evidence type="ECO:0000313" key="10">
    <source>
        <dbReference type="EMBL" id="NGO74150.1"/>
    </source>
</evidence>
<comment type="catalytic activity">
    <reaction evidence="5">
        <text>a fatty acyl-CoA + H2O = a fatty acid + CoA + H(+)</text>
        <dbReference type="Rhea" id="RHEA:16781"/>
        <dbReference type="ChEBI" id="CHEBI:15377"/>
        <dbReference type="ChEBI" id="CHEBI:15378"/>
        <dbReference type="ChEBI" id="CHEBI:28868"/>
        <dbReference type="ChEBI" id="CHEBI:57287"/>
        <dbReference type="ChEBI" id="CHEBI:77636"/>
        <dbReference type="EC" id="3.1.2.20"/>
    </reaction>
    <physiologicalReaction direction="left-to-right" evidence="5">
        <dbReference type="Rhea" id="RHEA:16782"/>
    </physiologicalReaction>
</comment>
<dbReference type="AlphaFoldDB" id="A0A6G4XBB9"/>
<dbReference type="Pfam" id="PF20789">
    <property type="entry name" value="4HBT_3C"/>
    <property type="match status" value="1"/>
</dbReference>
<evidence type="ECO:0000256" key="1">
    <source>
        <dbReference type="ARBA" id="ARBA00006538"/>
    </source>
</evidence>
<dbReference type="GO" id="GO:0047617">
    <property type="term" value="F:fatty acyl-CoA hydrolase activity"/>
    <property type="evidence" value="ECO:0007669"/>
    <property type="project" value="UniProtKB-EC"/>
</dbReference>
<evidence type="ECO:0000256" key="4">
    <source>
        <dbReference type="ARBA" id="ARBA00023098"/>
    </source>
</evidence>
<evidence type="ECO:0000256" key="2">
    <source>
        <dbReference type="ARBA" id="ARBA00011881"/>
    </source>
</evidence>
<dbReference type="SUPFAM" id="SSF54637">
    <property type="entry name" value="Thioesterase/thiol ester dehydrase-isomerase"/>
    <property type="match status" value="2"/>
</dbReference>
<evidence type="ECO:0000256" key="7">
    <source>
        <dbReference type="ARBA" id="ARBA00079653"/>
    </source>
</evidence>
<comment type="similarity">
    <text evidence="1">Belongs to the C/M/P thioester hydrolase family.</text>
</comment>
<evidence type="ECO:0000259" key="9">
    <source>
        <dbReference type="Pfam" id="PF20789"/>
    </source>
</evidence>
<keyword evidence="3" id="KW-0378">Hydrolase</keyword>
<feature type="domain" description="Acyl-CoA thioesterase-like C-terminal" evidence="9">
    <location>
        <begin position="162"/>
        <end position="300"/>
    </location>
</feature>
<comment type="subunit">
    <text evidence="2">Homotetramer.</text>
</comment>
<dbReference type="InterPro" id="IPR003703">
    <property type="entry name" value="Acyl_CoA_thio"/>
</dbReference>
<dbReference type="Gene3D" id="2.40.160.210">
    <property type="entry name" value="Acyl-CoA thioesterase, double hotdog domain"/>
    <property type="match status" value="1"/>
</dbReference>
<dbReference type="RefSeq" id="WP_165329672.1">
    <property type="nucleotide sequence ID" value="NZ_JAAKZW010000001.1"/>
</dbReference>
<evidence type="ECO:0000313" key="11">
    <source>
        <dbReference type="Proteomes" id="UP000481109"/>
    </source>
</evidence>
<dbReference type="FunFam" id="2.40.160.210:FF:000001">
    <property type="entry name" value="Acyl-CoA thioesterase II"/>
    <property type="match status" value="1"/>
</dbReference>
<evidence type="ECO:0000256" key="3">
    <source>
        <dbReference type="ARBA" id="ARBA00022801"/>
    </source>
</evidence>
<evidence type="ECO:0000259" key="8">
    <source>
        <dbReference type="Pfam" id="PF13622"/>
    </source>
</evidence>
<name>A0A6G4XBB9_9ACTN</name>
<dbReference type="InterPro" id="IPR042171">
    <property type="entry name" value="Acyl-CoA_hotdog"/>
</dbReference>
<dbReference type="InterPro" id="IPR049450">
    <property type="entry name" value="ACOT8-like_C"/>
</dbReference>
<dbReference type="InterPro" id="IPR029069">
    <property type="entry name" value="HotDog_dom_sf"/>
</dbReference>
<organism evidence="10 11">
    <name type="scientific">Streptomyces mesophilus</name>
    <dbReference type="NCBI Taxonomy" id="1775132"/>
    <lineage>
        <taxon>Bacteria</taxon>
        <taxon>Bacillati</taxon>
        <taxon>Actinomycetota</taxon>
        <taxon>Actinomycetes</taxon>
        <taxon>Kitasatosporales</taxon>
        <taxon>Streptomycetaceae</taxon>
        <taxon>Streptomyces</taxon>
    </lineage>
</organism>
<dbReference type="CDD" id="cd03445">
    <property type="entry name" value="Thioesterase_II_repeat2"/>
    <property type="match status" value="1"/>
</dbReference>
<dbReference type="InterPro" id="IPR049449">
    <property type="entry name" value="TesB_ACOT8-like_N"/>
</dbReference>
<keyword evidence="11" id="KW-1185">Reference proteome</keyword>
<dbReference type="PANTHER" id="PTHR11066:SF34">
    <property type="entry name" value="ACYL-COENZYME A THIOESTERASE 8"/>
    <property type="match status" value="1"/>
</dbReference>
<evidence type="ECO:0000256" key="6">
    <source>
        <dbReference type="ARBA" id="ARBA00071120"/>
    </source>
</evidence>
<dbReference type="GO" id="GO:0009062">
    <property type="term" value="P:fatty acid catabolic process"/>
    <property type="evidence" value="ECO:0007669"/>
    <property type="project" value="TreeGrafter"/>
</dbReference>
<evidence type="ECO:0000256" key="5">
    <source>
        <dbReference type="ARBA" id="ARBA00050943"/>
    </source>
</evidence>
<protein>
    <recommendedName>
        <fullName evidence="6">Acyl-CoA thioesterase 2</fullName>
    </recommendedName>
    <alternativeName>
        <fullName evidence="7">Thioesterase II</fullName>
    </alternativeName>
</protein>